<dbReference type="RefSeq" id="WP_373656464.1">
    <property type="nucleotide sequence ID" value="NZ_JBGUAW010000008.1"/>
</dbReference>
<dbReference type="Proteomes" id="UP001575181">
    <property type="component" value="Unassembled WGS sequence"/>
</dbReference>
<comment type="similarity">
    <text evidence="3">Belongs to the SmpB family.</text>
</comment>
<reference evidence="5 6" key="1">
    <citation type="submission" date="2024-08" db="EMBL/GenBank/DDBJ databases">
        <title>Whole-genome sequencing of halo(alkali)philic microorganisms from hypersaline lakes.</title>
        <authorList>
            <person name="Sorokin D.Y."/>
            <person name="Merkel A.Y."/>
            <person name="Messina E."/>
            <person name="Yakimov M."/>
        </authorList>
    </citation>
    <scope>NUCLEOTIDE SEQUENCE [LARGE SCALE GENOMIC DNA]</scope>
    <source>
        <strain evidence="5 6">Cl-TMA</strain>
    </source>
</reference>
<evidence type="ECO:0000256" key="2">
    <source>
        <dbReference type="ARBA" id="ARBA00022884"/>
    </source>
</evidence>
<dbReference type="PANTHER" id="PTHR30308">
    <property type="entry name" value="TMRNA-BINDING COMPONENT OF TRANS-TRANSLATION TAGGING COMPLEX"/>
    <property type="match status" value="1"/>
</dbReference>
<evidence type="ECO:0000256" key="3">
    <source>
        <dbReference type="HAMAP-Rule" id="MF_00023"/>
    </source>
</evidence>
<dbReference type="SUPFAM" id="SSF74982">
    <property type="entry name" value="Small protein B (SmpB)"/>
    <property type="match status" value="1"/>
</dbReference>
<feature type="compositionally biased region" description="Basic and acidic residues" evidence="4">
    <location>
        <begin position="132"/>
        <end position="154"/>
    </location>
</feature>
<protein>
    <recommendedName>
        <fullName evidence="3">SsrA-binding protein</fullName>
    </recommendedName>
    <alternativeName>
        <fullName evidence="3">Small protein B</fullName>
    </alternativeName>
</protein>
<comment type="subcellular location">
    <subcellularLocation>
        <location evidence="3">Cytoplasm</location>
    </subcellularLocation>
    <text evidence="3">The tmRNA-SmpB complex associates with stalled 70S ribosomes.</text>
</comment>
<dbReference type="NCBIfam" id="TIGR00086">
    <property type="entry name" value="smpB"/>
    <property type="match status" value="1"/>
</dbReference>
<evidence type="ECO:0000256" key="4">
    <source>
        <dbReference type="SAM" id="MobiDB-lite"/>
    </source>
</evidence>
<evidence type="ECO:0000313" key="6">
    <source>
        <dbReference type="Proteomes" id="UP001575181"/>
    </source>
</evidence>
<dbReference type="PANTHER" id="PTHR30308:SF2">
    <property type="entry name" value="SSRA-BINDING PROTEIN"/>
    <property type="match status" value="1"/>
</dbReference>
<dbReference type="CDD" id="cd09294">
    <property type="entry name" value="SmpB"/>
    <property type="match status" value="1"/>
</dbReference>
<dbReference type="Gene3D" id="2.40.280.10">
    <property type="match status" value="1"/>
</dbReference>
<dbReference type="InterPro" id="IPR000037">
    <property type="entry name" value="SsrA-bd_prot"/>
</dbReference>
<dbReference type="EMBL" id="JBGUAW010000008">
    <property type="protein sequence ID" value="MFA9461681.1"/>
    <property type="molecule type" value="Genomic_DNA"/>
</dbReference>
<evidence type="ECO:0000313" key="5">
    <source>
        <dbReference type="EMBL" id="MFA9461681.1"/>
    </source>
</evidence>
<evidence type="ECO:0000256" key="1">
    <source>
        <dbReference type="ARBA" id="ARBA00022490"/>
    </source>
</evidence>
<keyword evidence="2 3" id="KW-0694">RNA-binding</keyword>
<keyword evidence="1 3" id="KW-0963">Cytoplasm</keyword>
<comment type="caution">
    <text evidence="5">The sequence shown here is derived from an EMBL/GenBank/DDBJ whole genome shotgun (WGS) entry which is preliminary data.</text>
</comment>
<proteinExistence type="inferred from homology"/>
<comment type="function">
    <text evidence="3">Required for rescue of stalled ribosomes mediated by trans-translation. Binds to transfer-messenger RNA (tmRNA), required for stable association of tmRNA with ribosomes. tmRNA and SmpB together mimic tRNA shape, replacing the anticodon stem-loop with SmpB. tmRNA is encoded by the ssrA gene; the 2 termini fold to resemble tRNA(Ala) and it encodes a 'tag peptide', a short internal open reading frame. During trans-translation Ala-aminoacylated tmRNA acts like a tRNA, entering the A-site of stalled ribosomes, displacing the stalled mRNA. The ribosome then switches to translate the ORF on the tmRNA; the nascent peptide is terminated with the 'tag peptide' encoded by the tmRNA and targeted for degradation. The ribosome is freed to recommence translation, which seems to be the essential function of trans-translation.</text>
</comment>
<dbReference type="HAMAP" id="MF_00023">
    <property type="entry name" value="SmpB"/>
    <property type="match status" value="1"/>
</dbReference>
<sequence length="154" mass="17659">MGAPPRQIAQNKKARFDFHIEEEFEAGIELQGWEVKALRAGRANIKESHVIIHHGEAFLVGARISPLPEASTHVSPDPTRTRRLLLHARQLRTLIGQTQQKGFAIVALDMHWTRGLAKVQIALAKGKKKQDKRADIKERDWQRQKQRLLKEKNQ</sequence>
<dbReference type="Pfam" id="PF01668">
    <property type="entry name" value="SmpB"/>
    <property type="match status" value="1"/>
</dbReference>
<organism evidence="5 6">
    <name type="scientific">Thiohalorhabdus methylotrophus</name>
    <dbReference type="NCBI Taxonomy" id="3242694"/>
    <lineage>
        <taxon>Bacteria</taxon>
        <taxon>Pseudomonadati</taxon>
        <taxon>Pseudomonadota</taxon>
        <taxon>Gammaproteobacteria</taxon>
        <taxon>Thiohalorhabdales</taxon>
        <taxon>Thiohalorhabdaceae</taxon>
        <taxon>Thiohalorhabdus</taxon>
    </lineage>
</organism>
<accession>A0ABV4TYM7</accession>
<dbReference type="PROSITE" id="PS01317">
    <property type="entry name" value="SSRP"/>
    <property type="match status" value="1"/>
</dbReference>
<dbReference type="InterPro" id="IPR020081">
    <property type="entry name" value="SsrA-bd_prot_CS"/>
</dbReference>
<name>A0ABV4TYM7_9GAMM</name>
<dbReference type="InterPro" id="IPR023620">
    <property type="entry name" value="SmpB"/>
</dbReference>
<gene>
    <name evidence="3 5" type="primary">smpB</name>
    <name evidence="5" type="ORF">ACERLL_12695</name>
</gene>
<dbReference type="NCBIfam" id="NF003843">
    <property type="entry name" value="PRK05422.1"/>
    <property type="match status" value="1"/>
</dbReference>
<feature type="region of interest" description="Disordered" evidence="4">
    <location>
        <begin position="128"/>
        <end position="154"/>
    </location>
</feature>
<keyword evidence="6" id="KW-1185">Reference proteome</keyword>